<name>A0ABD2PU13_9PLAT</name>
<dbReference type="AlphaFoldDB" id="A0ABD2PU13"/>
<keyword evidence="1" id="KW-1133">Transmembrane helix</keyword>
<feature type="transmembrane region" description="Helical" evidence="1">
    <location>
        <begin position="113"/>
        <end position="135"/>
    </location>
</feature>
<reference evidence="2 3" key="1">
    <citation type="submission" date="2024-11" db="EMBL/GenBank/DDBJ databases">
        <title>Adaptive evolution of stress response genes in parasites aligns with host niche diversity.</title>
        <authorList>
            <person name="Hahn C."/>
            <person name="Resl P."/>
        </authorList>
    </citation>
    <scope>NUCLEOTIDE SEQUENCE [LARGE SCALE GENOMIC DNA]</scope>
    <source>
        <strain evidence="2">EGGRZ-B1_66</strain>
        <tissue evidence="2">Body</tissue>
    </source>
</reference>
<evidence type="ECO:0000313" key="2">
    <source>
        <dbReference type="EMBL" id="KAL3310749.1"/>
    </source>
</evidence>
<keyword evidence="3" id="KW-1185">Reference proteome</keyword>
<gene>
    <name evidence="2" type="ORF">Ciccas_010679</name>
</gene>
<protein>
    <submittedName>
        <fullName evidence="2">Uncharacterized protein</fullName>
    </submittedName>
</protein>
<accession>A0ABD2PU13</accession>
<feature type="transmembrane region" description="Helical" evidence="1">
    <location>
        <begin position="67"/>
        <end position="93"/>
    </location>
</feature>
<sequence length="177" mass="19688">MATSMKTRYILFGSILLLCQTAFTIISGTWLKADGIGHVRILSISLAIGLIVPTSITFICSMKPMVLYLLLNLFTQLVTVGISFCLAVCAPTVNLSKQVVVTASNNLRLEDIIRFLTIFSWMSTTTQLIIILVLAKDLKFLHALFKQQKLLRQNRCKAAMVNNLNNLDTIFVDATCE</sequence>
<keyword evidence="1" id="KW-0472">Membrane</keyword>
<comment type="caution">
    <text evidence="2">The sequence shown here is derived from an EMBL/GenBank/DDBJ whole genome shotgun (WGS) entry which is preliminary data.</text>
</comment>
<dbReference type="EMBL" id="JBJKFK010002677">
    <property type="protein sequence ID" value="KAL3310749.1"/>
    <property type="molecule type" value="Genomic_DNA"/>
</dbReference>
<dbReference type="Proteomes" id="UP001626550">
    <property type="component" value="Unassembled WGS sequence"/>
</dbReference>
<proteinExistence type="predicted"/>
<keyword evidence="1" id="KW-0812">Transmembrane</keyword>
<evidence type="ECO:0000256" key="1">
    <source>
        <dbReference type="SAM" id="Phobius"/>
    </source>
</evidence>
<feature type="transmembrane region" description="Helical" evidence="1">
    <location>
        <begin position="40"/>
        <end position="60"/>
    </location>
</feature>
<organism evidence="2 3">
    <name type="scientific">Cichlidogyrus casuarinus</name>
    <dbReference type="NCBI Taxonomy" id="1844966"/>
    <lineage>
        <taxon>Eukaryota</taxon>
        <taxon>Metazoa</taxon>
        <taxon>Spiralia</taxon>
        <taxon>Lophotrochozoa</taxon>
        <taxon>Platyhelminthes</taxon>
        <taxon>Monogenea</taxon>
        <taxon>Monopisthocotylea</taxon>
        <taxon>Dactylogyridea</taxon>
        <taxon>Ancyrocephalidae</taxon>
        <taxon>Cichlidogyrus</taxon>
    </lineage>
</organism>
<evidence type="ECO:0000313" key="3">
    <source>
        <dbReference type="Proteomes" id="UP001626550"/>
    </source>
</evidence>